<comment type="caution">
    <text evidence="1">The sequence shown here is derived from an EMBL/GenBank/DDBJ whole genome shotgun (WGS) entry which is preliminary data.</text>
</comment>
<evidence type="ECO:0000313" key="1">
    <source>
        <dbReference type="EMBL" id="KAK5706225.1"/>
    </source>
</evidence>
<proteinExistence type="predicted"/>
<accession>A0AAN7ZVU2</accession>
<sequence length="249" mass="28352">MDLAGNAFVRTLQSESVTLKIGTNLEEIVVPKALLAKKSDNFAKLLSKQGLSELHLPEVGVSVCNVFIRWCYQERILPPHDPGDKHRKEWKELMIDTWIFGHNFDIAELQNDAMEQLISHAIFGRPTMLEKVDITYIWERLGDQGGKLKNLIVIVLVAQLEMPGATKTIEQFADLAALRGFMTRIYKSLKMWEEFEVPKKQVKKKWRLLLESETVVSAIDVEVKERVPVVTAKHPAPVPFLPGEIIELD</sequence>
<dbReference type="InterPro" id="IPR011333">
    <property type="entry name" value="SKP1/BTB/POZ_sf"/>
</dbReference>
<dbReference type="Gene3D" id="3.30.710.10">
    <property type="entry name" value="Potassium Channel Kv1.1, Chain A"/>
    <property type="match status" value="1"/>
</dbReference>
<reference evidence="1" key="1">
    <citation type="submission" date="2023-08" db="EMBL/GenBank/DDBJ databases">
        <title>Black Yeasts Isolated from many extreme environments.</title>
        <authorList>
            <person name="Coleine C."/>
            <person name="Stajich J.E."/>
            <person name="Selbmann L."/>
        </authorList>
    </citation>
    <scope>NUCLEOTIDE SEQUENCE</scope>
    <source>
        <strain evidence="1">CCFEE 5810</strain>
    </source>
</reference>
<dbReference type="AlphaFoldDB" id="A0AAN7ZVU2"/>
<organism evidence="1 2">
    <name type="scientific">Elasticomyces elasticus</name>
    <dbReference type="NCBI Taxonomy" id="574655"/>
    <lineage>
        <taxon>Eukaryota</taxon>
        <taxon>Fungi</taxon>
        <taxon>Dikarya</taxon>
        <taxon>Ascomycota</taxon>
        <taxon>Pezizomycotina</taxon>
        <taxon>Dothideomycetes</taxon>
        <taxon>Dothideomycetidae</taxon>
        <taxon>Mycosphaerellales</taxon>
        <taxon>Teratosphaeriaceae</taxon>
        <taxon>Elasticomyces</taxon>
    </lineage>
</organism>
<dbReference type="EMBL" id="JAVRQU010000002">
    <property type="protein sequence ID" value="KAK5706225.1"/>
    <property type="molecule type" value="Genomic_DNA"/>
</dbReference>
<evidence type="ECO:0000313" key="2">
    <source>
        <dbReference type="Proteomes" id="UP001310594"/>
    </source>
</evidence>
<evidence type="ECO:0008006" key="3">
    <source>
        <dbReference type="Google" id="ProtNLM"/>
    </source>
</evidence>
<dbReference type="Proteomes" id="UP001310594">
    <property type="component" value="Unassembled WGS sequence"/>
</dbReference>
<gene>
    <name evidence="1" type="ORF">LTR97_001212</name>
</gene>
<protein>
    <recommendedName>
        <fullName evidence="3">BTB domain-containing protein</fullName>
    </recommendedName>
</protein>
<name>A0AAN7ZVU2_9PEZI</name>